<dbReference type="Proteomes" id="UP000327468">
    <property type="component" value="Chromosome 14"/>
</dbReference>
<dbReference type="Gene3D" id="2.60.40.10">
    <property type="entry name" value="Immunoglobulins"/>
    <property type="match status" value="1"/>
</dbReference>
<evidence type="ECO:0000259" key="7">
    <source>
        <dbReference type="SMART" id="SM00408"/>
    </source>
</evidence>
<dbReference type="SUPFAM" id="SSF48726">
    <property type="entry name" value="Immunoglobulin"/>
    <property type="match status" value="1"/>
</dbReference>
<feature type="transmembrane region" description="Helical" evidence="5">
    <location>
        <begin position="109"/>
        <end position="130"/>
    </location>
</feature>
<sequence>MNGRQVSYVFFFFALAIIIVDAQSDFLTPGEVSVSGTKVTLTCPLDEEKTKWYKKGKEDPNVNGKFYSIPSFSNTDNGLYSCKHPTKNTKYYFFIKAKVCSGCVELDAMMTYLMVFGDVVFTLVIVAIVYRCAQKKAGTAAPQRVTQPRQARGQARAPPPPDPDYQPLNQATRSNDLYAQANRR</sequence>
<feature type="chain" id="PRO_5024373830" description="Immunoglobulin subtype 2 domain-containing protein" evidence="6">
    <location>
        <begin position="23"/>
        <end position="184"/>
    </location>
</feature>
<dbReference type="InterPro" id="IPR013783">
    <property type="entry name" value="Ig-like_fold"/>
</dbReference>
<dbReference type="PANTHER" id="PTHR10570:SF9">
    <property type="entry name" value="T-CELL SURFACE GLYCOPROTEIN CD3 EPSILON CHAIN"/>
    <property type="match status" value="1"/>
</dbReference>
<dbReference type="InterPro" id="IPR036179">
    <property type="entry name" value="Ig-like_dom_sf"/>
</dbReference>
<keyword evidence="3 6" id="KW-0732">Signal</keyword>
<dbReference type="GO" id="GO:0007166">
    <property type="term" value="P:cell surface receptor signaling pathway"/>
    <property type="evidence" value="ECO:0007669"/>
    <property type="project" value="TreeGrafter"/>
</dbReference>
<name>A0A5N5M520_PANHP</name>
<dbReference type="InterPro" id="IPR015484">
    <property type="entry name" value="CD3_esu/gsu/dsu"/>
</dbReference>
<organism evidence="8 9">
    <name type="scientific">Pangasianodon hypophthalmus</name>
    <name type="common">Striped catfish</name>
    <name type="synonym">Helicophagus hypophthalmus</name>
    <dbReference type="NCBI Taxonomy" id="310915"/>
    <lineage>
        <taxon>Eukaryota</taxon>
        <taxon>Metazoa</taxon>
        <taxon>Chordata</taxon>
        <taxon>Craniata</taxon>
        <taxon>Vertebrata</taxon>
        <taxon>Euteleostomi</taxon>
        <taxon>Actinopterygii</taxon>
        <taxon>Neopterygii</taxon>
        <taxon>Teleostei</taxon>
        <taxon>Ostariophysi</taxon>
        <taxon>Siluriformes</taxon>
        <taxon>Pangasiidae</taxon>
        <taxon>Pangasianodon</taxon>
    </lineage>
</organism>
<dbReference type="InterPro" id="IPR003598">
    <property type="entry name" value="Ig_sub2"/>
</dbReference>
<evidence type="ECO:0000256" key="5">
    <source>
        <dbReference type="SAM" id="Phobius"/>
    </source>
</evidence>
<feature type="region of interest" description="Disordered" evidence="4">
    <location>
        <begin position="141"/>
        <end position="184"/>
    </location>
</feature>
<keyword evidence="5" id="KW-0812">Transmembrane</keyword>
<feature type="compositionally biased region" description="Low complexity" evidence="4">
    <location>
        <begin position="147"/>
        <end position="156"/>
    </location>
</feature>
<evidence type="ECO:0000256" key="1">
    <source>
        <dbReference type="ARBA" id="ARBA00004251"/>
    </source>
</evidence>
<dbReference type="Pfam" id="PF16681">
    <property type="entry name" value="Ig_5"/>
    <property type="match status" value="1"/>
</dbReference>
<dbReference type="EMBL" id="VFJC01000015">
    <property type="protein sequence ID" value="KAB5550124.1"/>
    <property type="molecule type" value="Genomic_DNA"/>
</dbReference>
<dbReference type="GO" id="GO:0042105">
    <property type="term" value="C:alpha-beta T cell receptor complex"/>
    <property type="evidence" value="ECO:0007669"/>
    <property type="project" value="TreeGrafter"/>
</dbReference>
<dbReference type="PANTHER" id="PTHR10570">
    <property type="entry name" value="T-CELL SURFACE GLYCOPROTEIN CD3 GAMMA CHAIN / DELTA CHAIN"/>
    <property type="match status" value="1"/>
</dbReference>
<feature type="domain" description="Immunoglobulin subtype 2" evidence="7">
    <location>
        <begin position="34"/>
        <end position="89"/>
    </location>
</feature>
<dbReference type="AlphaFoldDB" id="A0A5N5M520"/>
<evidence type="ECO:0000313" key="9">
    <source>
        <dbReference type="Proteomes" id="UP000327468"/>
    </source>
</evidence>
<evidence type="ECO:0000313" key="8">
    <source>
        <dbReference type="EMBL" id="KAB5550124.1"/>
    </source>
</evidence>
<proteinExistence type="predicted"/>
<dbReference type="SMART" id="SM00408">
    <property type="entry name" value="IGc2"/>
    <property type="match status" value="1"/>
</dbReference>
<dbReference type="GO" id="GO:0045059">
    <property type="term" value="P:positive thymic T cell selection"/>
    <property type="evidence" value="ECO:0007669"/>
    <property type="project" value="TreeGrafter"/>
</dbReference>
<keyword evidence="9" id="KW-1185">Reference proteome</keyword>
<evidence type="ECO:0000256" key="3">
    <source>
        <dbReference type="ARBA" id="ARBA00022729"/>
    </source>
</evidence>
<keyword evidence="5" id="KW-0472">Membrane</keyword>
<comment type="subcellular location">
    <subcellularLocation>
        <location evidence="1">Cell membrane</location>
        <topology evidence="1">Single-pass type I membrane protein</topology>
    </subcellularLocation>
</comment>
<evidence type="ECO:0000256" key="6">
    <source>
        <dbReference type="SAM" id="SignalP"/>
    </source>
</evidence>
<protein>
    <recommendedName>
        <fullName evidence="7">Immunoglobulin subtype 2 domain-containing protein</fullName>
    </recommendedName>
</protein>
<evidence type="ECO:0000256" key="2">
    <source>
        <dbReference type="ARBA" id="ARBA00022475"/>
    </source>
</evidence>
<feature type="compositionally biased region" description="Polar residues" evidence="4">
    <location>
        <begin position="168"/>
        <end position="177"/>
    </location>
</feature>
<gene>
    <name evidence="8" type="ORF">PHYPO_G00050100</name>
</gene>
<accession>A0A5N5M520</accession>
<dbReference type="GO" id="GO:0004888">
    <property type="term" value="F:transmembrane signaling receptor activity"/>
    <property type="evidence" value="ECO:0007669"/>
    <property type="project" value="TreeGrafter"/>
</dbReference>
<comment type="caution">
    <text evidence="8">The sequence shown here is derived from an EMBL/GenBank/DDBJ whole genome shotgun (WGS) entry which is preliminary data.</text>
</comment>
<keyword evidence="2" id="KW-1003">Cell membrane</keyword>
<reference evidence="8 9" key="1">
    <citation type="submission" date="2019-06" db="EMBL/GenBank/DDBJ databases">
        <title>A chromosome-scale genome assembly of the striped catfish, Pangasianodon hypophthalmus.</title>
        <authorList>
            <person name="Wen M."/>
            <person name="Zahm M."/>
            <person name="Roques C."/>
            <person name="Cabau C."/>
            <person name="Klopp C."/>
            <person name="Donnadieu C."/>
            <person name="Jouanno E."/>
            <person name="Avarre J.-C."/>
            <person name="Campet M."/>
            <person name="Ha T.T.T."/>
            <person name="Dugue R."/>
            <person name="Lampietro C."/>
            <person name="Louis A."/>
            <person name="Herpin A."/>
            <person name="Echchiki A."/>
            <person name="Berthelot C."/>
            <person name="Parey E."/>
            <person name="Roest-Crollius H."/>
            <person name="Braasch I."/>
            <person name="Postlethwait J."/>
            <person name="Bobe J."/>
            <person name="Montfort J."/>
            <person name="Bouchez O."/>
            <person name="Begum T."/>
            <person name="Schartl M."/>
            <person name="Guiguen Y."/>
        </authorList>
    </citation>
    <scope>NUCLEOTIDE SEQUENCE [LARGE SCALE GENOMIC DNA]</scope>
    <source>
        <strain evidence="8 9">Indonesia</strain>
        <tissue evidence="8">Blood</tissue>
    </source>
</reference>
<dbReference type="GO" id="GO:0009897">
    <property type="term" value="C:external side of plasma membrane"/>
    <property type="evidence" value="ECO:0007669"/>
    <property type="project" value="TreeGrafter"/>
</dbReference>
<evidence type="ECO:0000256" key="4">
    <source>
        <dbReference type="SAM" id="MobiDB-lite"/>
    </source>
</evidence>
<keyword evidence="5" id="KW-1133">Transmembrane helix</keyword>
<feature type="signal peptide" evidence="6">
    <location>
        <begin position="1"/>
        <end position="22"/>
    </location>
</feature>